<accession>A0ABR3SAK0</accession>
<proteinExistence type="inferred from homology"/>
<evidence type="ECO:0000256" key="6">
    <source>
        <dbReference type="ARBA" id="ARBA00022989"/>
    </source>
</evidence>
<evidence type="ECO:0000313" key="11">
    <source>
        <dbReference type="EMBL" id="KAL1615416.1"/>
    </source>
</evidence>
<dbReference type="InterPro" id="IPR036396">
    <property type="entry name" value="Cyt_P450_sf"/>
</dbReference>
<dbReference type="PROSITE" id="PS50850">
    <property type="entry name" value="MFS"/>
    <property type="match status" value="1"/>
</dbReference>
<dbReference type="EMBL" id="JAJVDC020000315">
    <property type="protein sequence ID" value="KAL1615416.1"/>
    <property type="molecule type" value="Genomic_DNA"/>
</dbReference>
<dbReference type="InterPro" id="IPR002401">
    <property type="entry name" value="Cyt_P450_E_grp-I"/>
</dbReference>
<dbReference type="PANTHER" id="PTHR23501">
    <property type="entry name" value="MAJOR FACILITATOR SUPERFAMILY"/>
    <property type="match status" value="1"/>
</dbReference>
<dbReference type="Pfam" id="PF00067">
    <property type="entry name" value="p450"/>
    <property type="match status" value="1"/>
</dbReference>
<dbReference type="Pfam" id="PF07690">
    <property type="entry name" value="MFS_1"/>
    <property type="match status" value="1"/>
</dbReference>
<dbReference type="InterPro" id="IPR036259">
    <property type="entry name" value="MFS_trans_sf"/>
</dbReference>
<evidence type="ECO:0000259" key="10">
    <source>
        <dbReference type="PROSITE" id="PS50850"/>
    </source>
</evidence>
<comment type="similarity">
    <text evidence="2">Belongs to the major facilitator superfamily. TCR/Tet family.</text>
</comment>
<dbReference type="SUPFAM" id="SSF48264">
    <property type="entry name" value="Cytochrome P450"/>
    <property type="match status" value="1"/>
</dbReference>
<dbReference type="PRINTS" id="PR00385">
    <property type="entry name" value="P450"/>
</dbReference>
<comment type="caution">
    <text evidence="11">The sequence shown here is derived from an EMBL/GenBank/DDBJ whole genome shotgun (WGS) entry which is preliminary data.</text>
</comment>
<feature type="transmembrane region" description="Helical" evidence="9">
    <location>
        <begin position="635"/>
        <end position="654"/>
    </location>
</feature>
<reference evidence="11 12" key="1">
    <citation type="submission" date="2024-02" db="EMBL/GenBank/DDBJ databases">
        <title>De novo assembly and annotation of 12 fungi associated with fruit tree decline syndrome in Ontario, Canada.</title>
        <authorList>
            <person name="Sulman M."/>
            <person name="Ellouze W."/>
            <person name="Ilyukhin E."/>
        </authorList>
    </citation>
    <scope>NUCLEOTIDE SEQUENCE [LARGE SCALE GENOMIC DNA]</scope>
    <source>
        <strain evidence="11 12">M1-105</strain>
    </source>
</reference>
<feature type="transmembrane region" description="Helical" evidence="9">
    <location>
        <begin position="747"/>
        <end position="767"/>
    </location>
</feature>
<gene>
    <name evidence="11" type="ORF">SLS56_011829</name>
</gene>
<evidence type="ECO:0000256" key="1">
    <source>
        <dbReference type="ARBA" id="ARBA00004141"/>
    </source>
</evidence>
<keyword evidence="7" id="KW-0408">Iron</keyword>
<dbReference type="Gene3D" id="1.10.630.10">
    <property type="entry name" value="Cytochrome P450"/>
    <property type="match status" value="1"/>
</dbReference>
<evidence type="ECO:0000256" key="8">
    <source>
        <dbReference type="ARBA" id="ARBA00023136"/>
    </source>
</evidence>
<sequence>MVLLNMLLTKRRLHHIPGPFLASISNLWKLKAVWREDMPRRMIQEHEKHGSLLRIGPNHVSAIAHEDVQTVYSFTNILPKSDFYSLAEATYDGRALPTLFTTRSNAYHAQLKRACNSAYTMTAQKELEPHVDRCISLLTERIDEVTQNGRLPIDMSAWLHWFTFDVLGEVHFSESFGFMRTGSDIDNTIGLIDAILVYVSLIGQVPYVHRLLFGNPLIPRFFPIVEKANQVQNKICWKNGLVEVESQFALRMIEDRRTNPKRQRDLLARLLVTHDAEPSKLSSREVLALTTTNILAGSDTTATVLRTALYHMCRNKSVAEKLHAELVAAEAAGPVSRPITYNEAAKLPYLSAVLNEALRIHPPTGFILERVVPDGGIVLPSCDAFLPAGTVVGANPWVLHRDKAVFGEDVENFRPERWLECDEARIAEMHRRLTAFGIGPRSCIGKNISLLEMWKVLAELVRAYEFSLAQPHKNWRWFLVVVATLSSIFIYALDNTIVADIVPAIVNEFDGVSKLPWLSVGFSIGGVALVMPFGKLYGLFDAKWLYIISSIIFMAASALCGGAPNMNAEVVGRVFAGAGGNGMYLGVLTLLSVNTSDNERPMYLSLMVNSGLVWGVGTVLGPVVGGGFEKVSWRWAFYINLIIGGVFAPVYFFLLPPFDPAKGTSGTQRVKKLDWIGMLLSVGGFVTLIMAISFGGLEYAWSSGSEIALFVVGGVMWIAFAVQQVFAIGTTEQDRVFPVSLLRNREAVLLFLTMATGSGAAFIGIYYIPIYFQFARGDSGMQAAVRLLPYIFVLSFTILASGALMSKLGYYKPWYVVGSALALAGGVPLSFIDAHTSPGAIYGYEVLVALGAGAFAQAGYAVIQAVVDAAEMASALTFMMIAQLGGICFGLAVAGAVFLNDAQQRLHHLLPNTPLAQIQQVITGTSAGLLQEMQPDERAAVLDAIVLSLRKV</sequence>
<dbReference type="CDD" id="cd11060">
    <property type="entry name" value="CYP57A1-like"/>
    <property type="match status" value="1"/>
</dbReference>
<dbReference type="InterPro" id="IPR017972">
    <property type="entry name" value="Cyt_P450_CS"/>
</dbReference>
<keyword evidence="6 9" id="KW-1133">Transmembrane helix</keyword>
<dbReference type="InterPro" id="IPR020846">
    <property type="entry name" value="MFS_dom"/>
</dbReference>
<evidence type="ECO:0000313" key="12">
    <source>
        <dbReference type="Proteomes" id="UP001521116"/>
    </source>
</evidence>
<feature type="transmembrane region" description="Helical" evidence="9">
    <location>
        <begin position="603"/>
        <end position="623"/>
    </location>
</feature>
<name>A0ABR3SAK0_9PEZI</name>
<evidence type="ECO:0000256" key="2">
    <source>
        <dbReference type="ARBA" id="ARBA00007520"/>
    </source>
</evidence>
<dbReference type="CDD" id="cd17502">
    <property type="entry name" value="MFS_Azr1_MDR_like"/>
    <property type="match status" value="1"/>
</dbReference>
<dbReference type="SUPFAM" id="SSF103473">
    <property type="entry name" value="MFS general substrate transporter"/>
    <property type="match status" value="1"/>
</dbReference>
<dbReference type="PRINTS" id="PR00463">
    <property type="entry name" value="EP450I"/>
</dbReference>
<dbReference type="PANTHER" id="PTHR23501:SF12">
    <property type="entry name" value="MAJOR FACILITATOR SUPERFAMILY (MFS) PROFILE DOMAIN-CONTAINING PROTEIN-RELATED"/>
    <property type="match status" value="1"/>
</dbReference>
<feature type="transmembrane region" description="Helical" evidence="9">
    <location>
        <begin position="570"/>
        <end position="591"/>
    </location>
</feature>
<keyword evidence="4 9" id="KW-0812">Transmembrane</keyword>
<protein>
    <recommendedName>
        <fullName evidence="10">Major facilitator superfamily (MFS) profile domain-containing protein</fullName>
    </recommendedName>
</protein>
<keyword evidence="8 9" id="KW-0472">Membrane</keyword>
<comment type="subcellular location">
    <subcellularLocation>
        <location evidence="1">Membrane</location>
        <topology evidence="1">Multi-pass membrane protein</topology>
    </subcellularLocation>
</comment>
<organism evidence="11 12">
    <name type="scientific">Neofusicoccum ribis</name>
    <dbReference type="NCBI Taxonomy" id="45134"/>
    <lineage>
        <taxon>Eukaryota</taxon>
        <taxon>Fungi</taxon>
        <taxon>Dikarya</taxon>
        <taxon>Ascomycota</taxon>
        <taxon>Pezizomycotina</taxon>
        <taxon>Dothideomycetes</taxon>
        <taxon>Dothideomycetes incertae sedis</taxon>
        <taxon>Botryosphaeriales</taxon>
        <taxon>Botryosphaeriaceae</taxon>
        <taxon>Neofusicoccum</taxon>
    </lineage>
</organism>
<evidence type="ECO:0000256" key="4">
    <source>
        <dbReference type="ARBA" id="ARBA00022692"/>
    </source>
</evidence>
<evidence type="ECO:0000256" key="7">
    <source>
        <dbReference type="ARBA" id="ARBA00023004"/>
    </source>
</evidence>
<feature type="transmembrane region" description="Helical" evidence="9">
    <location>
        <begin position="517"/>
        <end position="537"/>
    </location>
</feature>
<feature type="transmembrane region" description="Helical" evidence="9">
    <location>
        <begin position="813"/>
        <end position="832"/>
    </location>
</feature>
<dbReference type="InterPro" id="IPR011701">
    <property type="entry name" value="MFS"/>
</dbReference>
<feature type="transmembrane region" description="Helical" evidence="9">
    <location>
        <begin position="544"/>
        <end position="564"/>
    </location>
</feature>
<feature type="transmembrane region" description="Helical" evidence="9">
    <location>
        <begin position="844"/>
        <end position="863"/>
    </location>
</feature>
<feature type="transmembrane region" description="Helical" evidence="9">
    <location>
        <begin position="475"/>
        <end position="493"/>
    </location>
</feature>
<feature type="transmembrane region" description="Helical" evidence="9">
    <location>
        <begin position="787"/>
        <end position="806"/>
    </location>
</feature>
<evidence type="ECO:0000256" key="9">
    <source>
        <dbReference type="SAM" id="Phobius"/>
    </source>
</evidence>
<dbReference type="InterPro" id="IPR001128">
    <property type="entry name" value="Cyt_P450"/>
</dbReference>
<dbReference type="Proteomes" id="UP001521116">
    <property type="component" value="Unassembled WGS sequence"/>
</dbReference>
<keyword evidence="3" id="KW-0813">Transport</keyword>
<keyword evidence="12" id="KW-1185">Reference proteome</keyword>
<evidence type="ECO:0000256" key="3">
    <source>
        <dbReference type="ARBA" id="ARBA00022448"/>
    </source>
</evidence>
<feature type="transmembrane region" description="Helical" evidence="9">
    <location>
        <begin position="707"/>
        <end position="726"/>
    </location>
</feature>
<feature type="domain" description="Major facilitator superfamily (MFS) profile" evidence="10">
    <location>
        <begin position="480"/>
        <end position="952"/>
    </location>
</feature>
<keyword evidence="5" id="KW-0479">Metal-binding</keyword>
<evidence type="ECO:0000256" key="5">
    <source>
        <dbReference type="ARBA" id="ARBA00022723"/>
    </source>
</evidence>
<dbReference type="PROSITE" id="PS00086">
    <property type="entry name" value="CYTOCHROME_P450"/>
    <property type="match status" value="1"/>
</dbReference>
<feature type="transmembrane region" description="Helical" evidence="9">
    <location>
        <begin position="675"/>
        <end position="695"/>
    </location>
</feature>
<dbReference type="Gene3D" id="1.20.1250.20">
    <property type="entry name" value="MFS general substrate transporter like domains"/>
    <property type="match status" value="2"/>
</dbReference>
<feature type="transmembrane region" description="Helical" evidence="9">
    <location>
        <begin position="875"/>
        <end position="899"/>
    </location>
</feature>